<feature type="domain" description="CheR-type methyltransferase" evidence="7">
    <location>
        <begin position="1"/>
        <end position="271"/>
    </location>
</feature>
<dbReference type="EC" id="2.1.1.80" evidence="2"/>
<evidence type="ECO:0000313" key="8">
    <source>
        <dbReference type="EMBL" id="MEJ5944022.1"/>
    </source>
</evidence>
<name>A0ABU8RG28_9ACTN</name>
<evidence type="ECO:0000256" key="3">
    <source>
        <dbReference type="ARBA" id="ARBA00022603"/>
    </source>
</evidence>
<dbReference type="Gene3D" id="1.10.155.10">
    <property type="entry name" value="Chemotaxis receptor methyltransferase CheR, N-terminal domain"/>
    <property type="match status" value="1"/>
</dbReference>
<dbReference type="InterPro" id="IPR029063">
    <property type="entry name" value="SAM-dependent_MTases_sf"/>
</dbReference>
<keyword evidence="9" id="KW-1185">Reference proteome</keyword>
<evidence type="ECO:0000259" key="7">
    <source>
        <dbReference type="PROSITE" id="PS50123"/>
    </source>
</evidence>
<dbReference type="InterPro" id="IPR022641">
    <property type="entry name" value="CheR_N"/>
</dbReference>
<dbReference type="Pfam" id="PF01739">
    <property type="entry name" value="CheR"/>
    <property type="match status" value="1"/>
</dbReference>
<dbReference type="Pfam" id="PF03705">
    <property type="entry name" value="CheR_N"/>
    <property type="match status" value="1"/>
</dbReference>
<protein>
    <recommendedName>
        <fullName evidence="2">protein-glutamate O-methyltransferase</fullName>
        <ecNumber evidence="2">2.1.1.80</ecNumber>
    </recommendedName>
</protein>
<dbReference type="PANTHER" id="PTHR24422">
    <property type="entry name" value="CHEMOTAXIS PROTEIN METHYLTRANSFERASE"/>
    <property type="match status" value="1"/>
</dbReference>
<dbReference type="RefSeq" id="WP_339573412.1">
    <property type="nucleotide sequence ID" value="NZ_JBBIAA010000001.1"/>
</dbReference>
<dbReference type="InterPro" id="IPR036804">
    <property type="entry name" value="CheR_N_sf"/>
</dbReference>
<dbReference type="EMBL" id="JBBIAA010000001">
    <property type="protein sequence ID" value="MEJ5944022.1"/>
    <property type="molecule type" value="Genomic_DNA"/>
</dbReference>
<evidence type="ECO:0000256" key="5">
    <source>
        <dbReference type="ARBA" id="ARBA00022691"/>
    </source>
</evidence>
<reference evidence="8 9" key="1">
    <citation type="journal article" date="2017" name="Int. J. Syst. Evol. Microbiol.">
        <title>Pseudokineococcus basanitobsidens sp. nov., isolated from volcanic rock.</title>
        <authorList>
            <person name="Lee D.W."/>
            <person name="Park M.Y."/>
            <person name="Kim J.J."/>
            <person name="Kim B.S."/>
        </authorList>
    </citation>
    <scope>NUCLEOTIDE SEQUENCE [LARGE SCALE GENOMIC DNA]</scope>
    <source>
        <strain evidence="8 9">DSM 103726</strain>
    </source>
</reference>
<dbReference type="Gene3D" id="3.40.50.150">
    <property type="entry name" value="Vaccinia Virus protein VP39"/>
    <property type="match status" value="1"/>
</dbReference>
<evidence type="ECO:0000256" key="4">
    <source>
        <dbReference type="ARBA" id="ARBA00022679"/>
    </source>
</evidence>
<evidence type="ECO:0000313" key="9">
    <source>
        <dbReference type="Proteomes" id="UP001387100"/>
    </source>
</evidence>
<dbReference type="InterPro" id="IPR000780">
    <property type="entry name" value="CheR_MeTrfase"/>
</dbReference>
<sequence>MSPAGLPPADLAWVRGLVHAETAVVLDASKEYLVLSRLAPLARRRGLPDVAAYVAAVRAGPAQGRWDLVEAMTTNETSWFRDVDPFTHLERVTLPALAAARPPGAALRVWSAACSTGQEPYSVAMLLVDAPALAGRRVEVLASDVDRTALGRTRDGSYSALEVARGLPPALRDRHLERCGDRWRVRERVRSLVRCAEVNLARPLPALGTFDVVLCRNVLIYLDAATRRRVLAGVHDLLAPDGLLVLGAAETTLGVSGSWARVEGGRAALFRPLPGAGARDPGAAVPAPRGRTGRAGGPTTGGPARAARGGGVS</sequence>
<keyword evidence="5" id="KW-0949">S-adenosyl-L-methionine</keyword>
<proteinExistence type="predicted"/>
<dbReference type="PRINTS" id="PR00996">
    <property type="entry name" value="CHERMTFRASE"/>
</dbReference>
<dbReference type="SUPFAM" id="SSF53335">
    <property type="entry name" value="S-adenosyl-L-methionine-dependent methyltransferases"/>
    <property type="match status" value="1"/>
</dbReference>
<feature type="region of interest" description="Disordered" evidence="6">
    <location>
        <begin position="273"/>
        <end position="313"/>
    </location>
</feature>
<keyword evidence="4" id="KW-0808">Transferase</keyword>
<dbReference type="Proteomes" id="UP001387100">
    <property type="component" value="Unassembled WGS sequence"/>
</dbReference>
<evidence type="ECO:0000256" key="2">
    <source>
        <dbReference type="ARBA" id="ARBA00012534"/>
    </source>
</evidence>
<dbReference type="PANTHER" id="PTHR24422:SF21">
    <property type="entry name" value="CHEMOTAXIS PROTEIN METHYLTRANSFERASE 1"/>
    <property type="match status" value="1"/>
</dbReference>
<accession>A0ABU8RG28</accession>
<dbReference type="SUPFAM" id="SSF47757">
    <property type="entry name" value="Chemotaxis receptor methyltransferase CheR, N-terminal domain"/>
    <property type="match status" value="1"/>
</dbReference>
<organism evidence="8 9">
    <name type="scientific">Pseudokineococcus basanitobsidens</name>
    <dbReference type="NCBI Taxonomy" id="1926649"/>
    <lineage>
        <taxon>Bacteria</taxon>
        <taxon>Bacillati</taxon>
        <taxon>Actinomycetota</taxon>
        <taxon>Actinomycetes</taxon>
        <taxon>Kineosporiales</taxon>
        <taxon>Kineosporiaceae</taxon>
        <taxon>Pseudokineococcus</taxon>
    </lineage>
</organism>
<gene>
    <name evidence="8" type="ORF">WDZ17_01755</name>
</gene>
<keyword evidence="3" id="KW-0489">Methyltransferase</keyword>
<dbReference type="InterPro" id="IPR022642">
    <property type="entry name" value="CheR_C"/>
</dbReference>
<comment type="caution">
    <text evidence="8">The sequence shown here is derived from an EMBL/GenBank/DDBJ whole genome shotgun (WGS) entry which is preliminary data.</text>
</comment>
<dbReference type="SMART" id="SM00138">
    <property type="entry name" value="MeTrc"/>
    <property type="match status" value="1"/>
</dbReference>
<comment type="catalytic activity">
    <reaction evidence="1">
        <text>L-glutamyl-[protein] + S-adenosyl-L-methionine = [protein]-L-glutamate 5-O-methyl ester + S-adenosyl-L-homocysteine</text>
        <dbReference type="Rhea" id="RHEA:24452"/>
        <dbReference type="Rhea" id="RHEA-COMP:10208"/>
        <dbReference type="Rhea" id="RHEA-COMP:10311"/>
        <dbReference type="ChEBI" id="CHEBI:29973"/>
        <dbReference type="ChEBI" id="CHEBI:57856"/>
        <dbReference type="ChEBI" id="CHEBI:59789"/>
        <dbReference type="ChEBI" id="CHEBI:82795"/>
        <dbReference type="EC" id="2.1.1.80"/>
    </reaction>
</comment>
<evidence type="ECO:0000256" key="6">
    <source>
        <dbReference type="SAM" id="MobiDB-lite"/>
    </source>
</evidence>
<feature type="compositionally biased region" description="Low complexity" evidence="6">
    <location>
        <begin position="273"/>
        <end position="290"/>
    </location>
</feature>
<dbReference type="PROSITE" id="PS50123">
    <property type="entry name" value="CHER"/>
    <property type="match status" value="1"/>
</dbReference>
<evidence type="ECO:0000256" key="1">
    <source>
        <dbReference type="ARBA" id="ARBA00001541"/>
    </source>
</evidence>
<dbReference type="InterPro" id="IPR050903">
    <property type="entry name" value="Bact_Chemotaxis_MeTrfase"/>
</dbReference>